<dbReference type="GO" id="GO:0043565">
    <property type="term" value="F:sequence-specific DNA binding"/>
    <property type="evidence" value="ECO:0007669"/>
    <property type="project" value="InterPro"/>
</dbReference>
<dbReference type="PANTHER" id="PTHR43280">
    <property type="entry name" value="ARAC-FAMILY TRANSCRIPTIONAL REGULATOR"/>
    <property type="match status" value="1"/>
</dbReference>
<evidence type="ECO:0000256" key="1">
    <source>
        <dbReference type="ARBA" id="ARBA00023015"/>
    </source>
</evidence>
<reference evidence="7 8" key="1">
    <citation type="submission" date="2019-01" db="EMBL/GenBank/DDBJ databases">
        <authorList>
            <person name="Brito A."/>
        </authorList>
    </citation>
    <scope>NUCLEOTIDE SEQUENCE [LARGE SCALE GENOMIC DNA]</scope>
    <source>
        <strain evidence="7">1</strain>
    </source>
</reference>
<gene>
    <name evidence="7" type="ORF">H1P_260039</name>
</gene>
<feature type="domain" description="HTH araC/xylS-type" evidence="5">
    <location>
        <begin position="161"/>
        <end position="259"/>
    </location>
</feature>
<keyword evidence="8" id="KW-1185">Reference proteome</keyword>
<dbReference type="CDD" id="cd17574">
    <property type="entry name" value="REC_OmpR"/>
    <property type="match status" value="1"/>
</dbReference>
<dbReference type="SUPFAM" id="SSF52172">
    <property type="entry name" value="CheY-like"/>
    <property type="match status" value="1"/>
</dbReference>
<dbReference type="GO" id="GO:0000160">
    <property type="term" value="P:phosphorelay signal transduction system"/>
    <property type="evidence" value="ECO:0007669"/>
    <property type="project" value="InterPro"/>
</dbReference>
<organism evidence="7 8">
    <name type="scientific">Hyella patelloides LEGE 07179</name>
    <dbReference type="NCBI Taxonomy" id="945734"/>
    <lineage>
        <taxon>Bacteria</taxon>
        <taxon>Bacillati</taxon>
        <taxon>Cyanobacteriota</taxon>
        <taxon>Cyanophyceae</taxon>
        <taxon>Pleurocapsales</taxon>
        <taxon>Hyellaceae</taxon>
        <taxon>Hyella</taxon>
    </lineage>
</organism>
<dbReference type="SMART" id="SM00342">
    <property type="entry name" value="HTH_ARAC"/>
    <property type="match status" value="1"/>
</dbReference>
<dbReference type="PRINTS" id="PR00032">
    <property type="entry name" value="HTHARAC"/>
</dbReference>
<dbReference type="Pfam" id="PF00072">
    <property type="entry name" value="Response_reg"/>
    <property type="match status" value="1"/>
</dbReference>
<accession>A0A563VSG3</accession>
<dbReference type="Gene3D" id="3.40.50.2300">
    <property type="match status" value="1"/>
</dbReference>
<dbReference type="InterPro" id="IPR020449">
    <property type="entry name" value="Tscrpt_reg_AraC-type_HTH"/>
</dbReference>
<dbReference type="PANTHER" id="PTHR43280:SF35">
    <property type="entry name" value="RESPONSE REGULATOR"/>
    <property type="match status" value="1"/>
</dbReference>
<keyword evidence="4" id="KW-0597">Phosphoprotein</keyword>
<evidence type="ECO:0000259" key="5">
    <source>
        <dbReference type="PROSITE" id="PS01124"/>
    </source>
</evidence>
<name>A0A563VSG3_9CYAN</name>
<dbReference type="PROSITE" id="PS01124">
    <property type="entry name" value="HTH_ARAC_FAMILY_2"/>
    <property type="match status" value="1"/>
</dbReference>
<dbReference type="GO" id="GO:0008984">
    <property type="term" value="F:protein-glutamate methylesterase activity"/>
    <property type="evidence" value="ECO:0007669"/>
    <property type="project" value="UniProtKB-EC"/>
</dbReference>
<dbReference type="EC" id="3.1.1.61" evidence="7"/>
<dbReference type="PROSITE" id="PS00041">
    <property type="entry name" value="HTH_ARAC_FAMILY_1"/>
    <property type="match status" value="1"/>
</dbReference>
<feature type="modified residue" description="4-aspartylphosphate" evidence="4">
    <location>
        <position position="52"/>
    </location>
</feature>
<proteinExistence type="predicted"/>
<dbReference type="OrthoDB" id="508510at2"/>
<dbReference type="AlphaFoldDB" id="A0A563VSG3"/>
<keyword evidence="2" id="KW-0238">DNA-binding</keyword>
<dbReference type="InterPro" id="IPR011006">
    <property type="entry name" value="CheY-like_superfamily"/>
</dbReference>
<dbReference type="Pfam" id="PF12833">
    <property type="entry name" value="HTH_18"/>
    <property type="match status" value="1"/>
</dbReference>
<dbReference type="PROSITE" id="PS50110">
    <property type="entry name" value="RESPONSE_REGULATORY"/>
    <property type="match status" value="1"/>
</dbReference>
<dbReference type="RefSeq" id="WP_144864971.1">
    <property type="nucleotide sequence ID" value="NZ_LR213786.1"/>
</dbReference>
<protein>
    <submittedName>
        <fullName evidence="7">Two component transcriptional regulator, AraC family</fullName>
        <ecNumber evidence="7">3.1.1.61</ecNumber>
    </submittedName>
</protein>
<evidence type="ECO:0000256" key="2">
    <source>
        <dbReference type="ARBA" id="ARBA00023125"/>
    </source>
</evidence>
<dbReference type="SUPFAM" id="SSF46689">
    <property type="entry name" value="Homeodomain-like"/>
    <property type="match status" value="2"/>
</dbReference>
<dbReference type="SMART" id="SM00448">
    <property type="entry name" value="REC"/>
    <property type="match status" value="1"/>
</dbReference>
<keyword evidence="7" id="KW-0378">Hydrolase</keyword>
<dbReference type="EMBL" id="CAACVJ010000179">
    <property type="protein sequence ID" value="VEP14388.1"/>
    <property type="molecule type" value="Genomic_DNA"/>
</dbReference>
<dbReference type="Gene3D" id="1.10.10.60">
    <property type="entry name" value="Homeodomain-like"/>
    <property type="match status" value="2"/>
</dbReference>
<dbReference type="InterPro" id="IPR009057">
    <property type="entry name" value="Homeodomain-like_sf"/>
</dbReference>
<evidence type="ECO:0000313" key="8">
    <source>
        <dbReference type="Proteomes" id="UP000320055"/>
    </source>
</evidence>
<feature type="domain" description="Response regulatory" evidence="6">
    <location>
        <begin position="3"/>
        <end position="119"/>
    </location>
</feature>
<dbReference type="InterPro" id="IPR018060">
    <property type="entry name" value="HTH_AraC"/>
</dbReference>
<evidence type="ECO:0000256" key="4">
    <source>
        <dbReference type="PROSITE-ProRule" id="PRU00169"/>
    </source>
</evidence>
<dbReference type="Proteomes" id="UP000320055">
    <property type="component" value="Unassembled WGS sequence"/>
</dbReference>
<evidence type="ECO:0000256" key="3">
    <source>
        <dbReference type="ARBA" id="ARBA00023163"/>
    </source>
</evidence>
<keyword evidence="3" id="KW-0804">Transcription</keyword>
<dbReference type="InterPro" id="IPR018062">
    <property type="entry name" value="HTH_AraC-typ_CS"/>
</dbReference>
<sequence>MTKVLVIENEEQTREMLLDFLELEGFKAIGAENGLVGVEKAHTHLPDITICDIAMPKLDGYGVLRTLRQNLDTAIIPLIFLTGRNTKQELRQGMELGASDYLLKPFTPEELLKAIAAQLKRNNIFQQWFAVKSEDIAQSSEPEIDEFAKFATLFASCSQLKAVYEFISSHYQESISLRDVAKHLGFSPGYLTKLVKDHTGEPINQWIIKRRVTAARSLLLETEQSVEQIAEAVGYQSINHFFRQFRQYYGASPKAWRKANRQTYFSLNK</sequence>
<evidence type="ECO:0000313" key="7">
    <source>
        <dbReference type="EMBL" id="VEP14388.1"/>
    </source>
</evidence>
<evidence type="ECO:0000259" key="6">
    <source>
        <dbReference type="PROSITE" id="PS50110"/>
    </source>
</evidence>
<dbReference type="GO" id="GO:0003700">
    <property type="term" value="F:DNA-binding transcription factor activity"/>
    <property type="evidence" value="ECO:0007669"/>
    <property type="project" value="InterPro"/>
</dbReference>
<dbReference type="InterPro" id="IPR001789">
    <property type="entry name" value="Sig_transdc_resp-reg_receiver"/>
</dbReference>
<keyword evidence="1" id="KW-0805">Transcription regulation</keyword>